<proteinExistence type="predicted"/>
<protein>
    <submittedName>
        <fullName evidence="2">Uncharacterized protein</fullName>
    </submittedName>
</protein>
<reference evidence="3" key="1">
    <citation type="journal article" date="2021" name="Science">
        <title>Hunting the eagle killer: A cyanobacterial neurotoxin causes vacuolar myelinopathy.</title>
        <authorList>
            <person name="Breinlinger S."/>
            <person name="Phillips T.J."/>
            <person name="Haram B.N."/>
            <person name="Mares J."/>
            <person name="Martinez Yerena J.A."/>
            <person name="Hrouzek P."/>
            <person name="Sobotka R."/>
            <person name="Henderson W.M."/>
            <person name="Schmieder P."/>
            <person name="Williams S.M."/>
            <person name="Lauderdale J.D."/>
            <person name="Wilde H.D."/>
            <person name="Gerrin W."/>
            <person name="Kust A."/>
            <person name="Washington J.W."/>
            <person name="Wagner C."/>
            <person name="Geier B."/>
            <person name="Liebeke M."/>
            <person name="Enke H."/>
            <person name="Niedermeyer T.H.J."/>
            <person name="Wilde S.B."/>
        </authorList>
    </citation>
    <scope>NUCLEOTIDE SEQUENCE [LARGE SCALE GENOMIC DNA]</scope>
    <source>
        <strain evidence="3">Thurmond2011</strain>
    </source>
</reference>
<feature type="region of interest" description="Disordered" evidence="1">
    <location>
        <begin position="730"/>
        <end position="749"/>
    </location>
</feature>
<dbReference type="RefSeq" id="WP_310833824.1">
    <property type="nucleotide sequence ID" value="NZ_JAALHA020000005.1"/>
</dbReference>
<comment type="caution">
    <text evidence="2">The sequence shown here is derived from an EMBL/GenBank/DDBJ whole genome shotgun (WGS) entry which is preliminary data.</text>
</comment>
<dbReference type="InterPro" id="IPR029062">
    <property type="entry name" value="Class_I_gatase-like"/>
</dbReference>
<dbReference type="Pfam" id="PF19702">
    <property type="entry name" value="DUF6200"/>
    <property type="match status" value="1"/>
</dbReference>
<sequence length="818" mass="87125">MNNPLAQLNNVQSGKIVVNADEWTLSDTAFTQAPDTGTFVTNIAKWFAGGRSTGKFHAYSTNFGLTQSALAQAITKAGYTWTVGNNIKIDLPTLLSYDGIFLCGDAVDNQVLIDYVKAGGNVYLAAGTGAGGAQQEADRWNTFLHAFGLKFLGEYNEISGNQTVNSSHPIFAGVKAIYQNNGNSIVSLDPASQTTQLVLTHSTGQGLTATVTPPSVKISTQEVLTSSFTPLTVKMNAQSGKIVVNADEWTLSEVGFAQAPDTGTFVTNIAKWFTEGRNTGKFYAYSTNFGLTESPLAQAMTNAGYTWTVGNNIKIDLPTLLSYDGIFLCGDPVDNQVLIDYVRAGGNVYLAAGTGAGGAQQEADRWNTFLHAFGLKFLGEYNGISGNQTVNSSHPIFAGVKAIYQSNGNSIVNLDSTSQTTQLVLTHSTGQGLTAVFALPNATISTQEVFTSSSQSTGSTGIRITTQAARTSSSTSTSSNGVNITIQQVQTPSTVFTSSSGVDTSTQQVLTATSTPVTVKTNAQYGKIVVNADEWTLSEVGFAQAPDTGTFVTNIAKWFTGGRSTGKFHAYSTNFGLTESALAQAMTNAGYTWTVGNNIKLDLPTLLSYDGIFLCGDAVDNQVLIDYVKAGGNVYLAAGTSAGGAQKEADRWNTFLLVFGLKFLGEYNGISGNQTVNSSHPIFAGVKAIYQNNGNSIVNLDSTSQTTQLVLTHSSGKGLTAVFAPLSVKTQESKPKKDKGKKVKKKEGKRKKADTIILEFGSHKKDHIRDFAQGKGRLLKKVKRAISYMYKSGEIDRGVQPVIAIIVQKKSSTKTIWD</sequence>
<evidence type="ECO:0000313" key="2">
    <source>
        <dbReference type="EMBL" id="MDR9895526.1"/>
    </source>
</evidence>
<name>A0AAP5I649_9CYAN</name>
<evidence type="ECO:0000313" key="3">
    <source>
        <dbReference type="Proteomes" id="UP000667802"/>
    </source>
</evidence>
<dbReference type="SUPFAM" id="SSF52317">
    <property type="entry name" value="Class I glutamine amidotransferase-like"/>
    <property type="match status" value="2"/>
</dbReference>
<evidence type="ECO:0000256" key="1">
    <source>
        <dbReference type="SAM" id="MobiDB-lite"/>
    </source>
</evidence>
<dbReference type="InterPro" id="IPR045680">
    <property type="entry name" value="DUF6200"/>
</dbReference>
<dbReference type="Proteomes" id="UP000667802">
    <property type="component" value="Unassembled WGS sequence"/>
</dbReference>
<gene>
    <name evidence="2" type="ORF">G7B40_013255</name>
</gene>
<keyword evidence="3" id="KW-1185">Reference proteome</keyword>
<dbReference type="AlphaFoldDB" id="A0AAP5I649"/>
<organism evidence="2 3">
    <name type="scientific">Aetokthonos hydrillicola Thurmond2011</name>
    <dbReference type="NCBI Taxonomy" id="2712845"/>
    <lineage>
        <taxon>Bacteria</taxon>
        <taxon>Bacillati</taxon>
        <taxon>Cyanobacteriota</taxon>
        <taxon>Cyanophyceae</taxon>
        <taxon>Nostocales</taxon>
        <taxon>Hapalosiphonaceae</taxon>
        <taxon>Aetokthonos</taxon>
    </lineage>
</organism>
<dbReference type="EMBL" id="JAALHA020000005">
    <property type="protein sequence ID" value="MDR9895526.1"/>
    <property type="molecule type" value="Genomic_DNA"/>
</dbReference>
<feature type="compositionally biased region" description="Basic residues" evidence="1">
    <location>
        <begin position="736"/>
        <end position="749"/>
    </location>
</feature>
<accession>A0AAP5I649</accession>